<sequence>MKAPEKAQEVERWLPGAVNRLAALGVERVFLFGSWARGRATRRSDLDLLVIWQTDLPPTERIGLVLQALKDAPLPVEPVVYTPEEFADRRDLPFLRGVLKEARVLYERGEAATRSGEVAPPGRR</sequence>
<dbReference type="InterPro" id="IPR002934">
    <property type="entry name" value="Polymerase_NTP_transf_dom"/>
</dbReference>
<evidence type="ECO:0000313" key="2">
    <source>
        <dbReference type="EMBL" id="WRP13812.1"/>
    </source>
</evidence>
<dbReference type="RefSeq" id="WP_324668068.1">
    <property type="nucleotide sequence ID" value="NZ_CP141614.1"/>
</dbReference>
<dbReference type="GO" id="GO:0016779">
    <property type="term" value="F:nucleotidyltransferase activity"/>
    <property type="evidence" value="ECO:0007669"/>
    <property type="project" value="UniProtKB-KW"/>
</dbReference>
<feature type="domain" description="Polymerase nucleotidyl transferase" evidence="1">
    <location>
        <begin position="21"/>
        <end position="105"/>
    </location>
</feature>
<dbReference type="EMBL" id="CP141614">
    <property type="protein sequence ID" value="WRP13812.1"/>
    <property type="molecule type" value="Genomic_DNA"/>
</dbReference>
<evidence type="ECO:0000259" key="1">
    <source>
        <dbReference type="Pfam" id="PF01909"/>
    </source>
</evidence>
<reference evidence="3" key="1">
    <citation type="submission" date="2023-12" db="EMBL/GenBank/DDBJ databases">
        <title>Novel isolates from deep terrestrial aquifers shed light on the physiology and ecology of the class Limnochordia.</title>
        <authorList>
            <person name="Karnachuk O.V."/>
            <person name="Lukina A.P."/>
            <person name="Avakyan M.R."/>
            <person name="Kadnikov V."/>
            <person name="Begmatov S."/>
            <person name="Beletsky A.V."/>
            <person name="Mardanov A.V."/>
            <person name="Ravin N.V."/>
        </authorList>
    </citation>
    <scope>NUCLEOTIDE SEQUENCE [LARGE SCALE GENOMIC DNA]</scope>
    <source>
        <strain evidence="3">LN</strain>
    </source>
</reference>
<dbReference type="Pfam" id="PF01909">
    <property type="entry name" value="NTP_transf_2"/>
    <property type="match status" value="1"/>
</dbReference>
<dbReference type="PANTHER" id="PTHR43449">
    <property type="entry name" value="NUCLEOTIDYLTRANSFERASE"/>
    <property type="match status" value="1"/>
</dbReference>
<protein>
    <submittedName>
        <fullName evidence="2">Nucleotidyltransferase domain-containing protein</fullName>
        <ecNumber evidence="2">2.7.7.-</ecNumber>
    </submittedName>
</protein>
<dbReference type="PANTHER" id="PTHR43449:SF3">
    <property type="entry name" value="POLYMERASE NUCLEOTIDYL TRANSFERASE DOMAIN-CONTAINING PROTEIN"/>
    <property type="match status" value="1"/>
</dbReference>
<gene>
    <name evidence="2" type="ORF">VLY81_10245</name>
</gene>
<organism evidence="2 3">
    <name type="scientific">Geochorda subterranea</name>
    <dbReference type="NCBI Taxonomy" id="3109564"/>
    <lineage>
        <taxon>Bacteria</taxon>
        <taxon>Bacillati</taxon>
        <taxon>Bacillota</taxon>
        <taxon>Limnochordia</taxon>
        <taxon>Limnochordales</taxon>
        <taxon>Geochordaceae</taxon>
        <taxon>Geochorda</taxon>
    </lineage>
</organism>
<keyword evidence="2" id="KW-0548">Nucleotidyltransferase</keyword>
<keyword evidence="2" id="KW-0808">Transferase</keyword>
<dbReference type="InterPro" id="IPR043519">
    <property type="entry name" value="NT_sf"/>
</dbReference>
<keyword evidence="3" id="KW-1185">Reference proteome</keyword>
<dbReference type="SUPFAM" id="SSF81301">
    <property type="entry name" value="Nucleotidyltransferase"/>
    <property type="match status" value="1"/>
</dbReference>
<dbReference type="Proteomes" id="UP001333102">
    <property type="component" value="Chromosome"/>
</dbReference>
<evidence type="ECO:0000313" key="3">
    <source>
        <dbReference type="Proteomes" id="UP001333102"/>
    </source>
</evidence>
<accession>A0ABZ1BLW7</accession>
<proteinExistence type="predicted"/>
<dbReference type="CDD" id="cd05403">
    <property type="entry name" value="NT_KNTase_like"/>
    <property type="match status" value="1"/>
</dbReference>
<name>A0ABZ1BLW7_9FIRM</name>
<dbReference type="EC" id="2.7.7.-" evidence="2"/>
<dbReference type="Gene3D" id="3.30.460.10">
    <property type="entry name" value="Beta Polymerase, domain 2"/>
    <property type="match status" value="1"/>
</dbReference>